<evidence type="ECO:0000256" key="1">
    <source>
        <dbReference type="ARBA" id="ARBA00022849"/>
    </source>
</evidence>
<dbReference type="PANTHER" id="PTHR43428:SF1">
    <property type="entry name" value="ARSENATE REDUCTASE"/>
    <property type="match status" value="1"/>
</dbReference>
<accession>A0A9D2E6I9</accession>
<dbReference type="Gene3D" id="3.40.50.2300">
    <property type="match status" value="1"/>
</dbReference>
<dbReference type="Pfam" id="PF01451">
    <property type="entry name" value="LMWPc"/>
    <property type="match status" value="1"/>
</dbReference>
<reference evidence="3" key="2">
    <citation type="submission" date="2021-04" db="EMBL/GenBank/DDBJ databases">
        <authorList>
            <person name="Gilroy R."/>
        </authorList>
    </citation>
    <scope>NUCLEOTIDE SEQUENCE</scope>
    <source>
        <strain evidence="3">ChiGjej4B4-18154</strain>
    </source>
</reference>
<dbReference type="EMBL" id="DXBV01000118">
    <property type="protein sequence ID" value="HIZ31904.1"/>
    <property type="molecule type" value="Genomic_DNA"/>
</dbReference>
<feature type="domain" description="Phosphotyrosine protein phosphatase I" evidence="2">
    <location>
        <begin position="28"/>
        <end position="153"/>
    </location>
</feature>
<dbReference type="AlphaFoldDB" id="A0A9D2E6I9"/>
<gene>
    <name evidence="3" type="ORF">H9813_11830</name>
</gene>
<keyword evidence="1" id="KW-0059">Arsenical resistance</keyword>
<dbReference type="InterPro" id="IPR023485">
    <property type="entry name" value="Ptyr_pPase"/>
</dbReference>
<dbReference type="GO" id="GO:0046685">
    <property type="term" value="P:response to arsenic-containing substance"/>
    <property type="evidence" value="ECO:0007669"/>
    <property type="project" value="UniProtKB-KW"/>
</dbReference>
<dbReference type="PANTHER" id="PTHR43428">
    <property type="entry name" value="ARSENATE REDUCTASE"/>
    <property type="match status" value="1"/>
</dbReference>
<proteinExistence type="predicted"/>
<evidence type="ECO:0000313" key="3">
    <source>
        <dbReference type="EMBL" id="HIZ31904.1"/>
    </source>
</evidence>
<dbReference type="Proteomes" id="UP000824035">
    <property type="component" value="Unassembled WGS sequence"/>
</dbReference>
<sequence length="160" mass="17445">MDLDFKKTLHFYSPRSEGPACTAAAPKPRVAFLCVHNSCRSQMAEALGRKLAGDVFESFSAGTEPGGRINPDAVRLMKQVHGIDMEASQHSKALADLPPVDVVVTMGCNVQCPTLPCTHREDWGLDDPTGKGDEAFLAVIKRIEEKVLDLKRRAQAGAWK</sequence>
<comment type="caution">
    <text evidence="3">The sequence shown here is derived from an EMBL/GenBank/DDBJ whole genome shotgun (WGS) entry which is preliminary data.</text>
</comment>
<name>A0A9D2E6I9_9FIRM</name>
<organism evidence="3 4">
    <name type="scientific">Candidatus Allofournierella merdipullorum</name>
    <dbReference type="NCBI Taxonomy" id="2838595"/>
    <lineage>
        <taxon>Bacteria</taxon>
        <taxon>Bacillati</taxon>
        <taxon>Bacillota</taxon>
        <taxon>Clostridia</taxon>
        <taxon>Eubacteriales</taxon>
        <taxon>Oscillospiraceae</taxon>
        <taxon>Allofournierella</taxon>
    </lineage>
</organism>
<dbReference type="CDD" id="cd16345">
    <property type="entry name" value="LMWP_ArsC"/>
    <property type="match status" value="1"/>
</dbReference>
<evidence type="ECO:0000259" key="2">
    <source>
        <dbReference type="SMART" id="SM00226"/>
    </source>
</evidence>
<protein>
    <submittedName>
        <fullName evidence="3">Arsenate reductase ArsC</fullName>
    </submittedName>
</protein>
<reference evidence="3" key="1">
    <citation type="journal article" date="2021" name="PeerJ">
        <title>Extensive microbial diversity within the chicken gut microbiome revealed by metagenomics and culture.</title>
        <authorList>
            <person name="Gilroy R."/>
            <person name="Ravi A."/>
            <person name="Getino M."/>
            <person name="Pursley I."/>
            <person name="Horton D.L."/>
            <person name="Alikhan N.F."/>
            <person name="Baker D."/>
            <person name="Gharbi K."/>
            <person name="Hall N."/>
            <person name="Watson M."/>
            <person name="Adriaenssens E.M."/>
            <person name="Foster-Nyarko E."/>
            <person name="Jarju S."/>
            <person name="Secka A."/>
            <person name="Antonio M."/>
            <person name="Oren A."/>
            <person name="Chaudhuri R.R."/>
            <person name="La Ragione R."/>
            <person name="Hildebrand F."/>
            <person name="Pallen M.J."/>
        </authorList>
    </citation>
    <scope>NUCLEOTIDE SEQUENCE</scope>
    <source>
        <strain evidence="3">ChiGjej4B4-18154</strain>
    </source>
</reference>
<evidence type="ECO:0000313" key="4">
    <source>
        <dbReference type="Proteomes" id="UP000824035"/>
    </source>
</evidence>
<dbReference type="InterPro" id="IPR036196">
    <property type="entry name" value="Ptyr_pPase_sf"/>
</dbReference>
<dbReference type="SUPFAM" id="SSF52788">
    <property type="entry name" value="Phosphotyrosine protein phosphatases I"/>
    <property type="match status" value="1"/>
</dbReference>
<dbReference type="SMART" id="SM00226">
    <property type="entry name" value="LMWPc"/>
    <property type="match status" value="1"/>
</dbReference>